<evidence type="ECO:0000313" key="2">
    <source>
        <dbReference type="Proteomes" id="UP000095495"/>
    </source>
</evidence>
<accession>A0A173S7A2</accession>
<dbReference type="EMBL" id="CYXV01000004">
    <property type="protein sequence ID" value="CUM86202.1"/>
    <property type="molecule type" value="Genomic_DNA"/>
</dbReference>
<dbReference type="RefSeq" id="WP_055261930.1">
    <property type="nucleotide sequence ID" value="NZ_CYXV01000004.1"/>
</dbReference>
<proteinExistence type="predicted"/>
<dbReference type="AlphaFoldDB" id="A0A173S7A2"/>
<dbReference type="Proteomes" id="UP000095495">
    <property type="component" value="Unassembled WGS sequence"/>
</dbReference>
<protein>
    <submittedName>
        <fullName evidence="1">Uncharacterized protein</fullName>
    </submittedName>
</protein>
<evidence type="ECO:0000313" key="1">
    <source>
        <dbReference type="EMBL" id="CUM86202.1"/>
    </source>
</evidence>
<name>A0A173S7A2_9FIRM</name>
<gene>
    <name evidence="1" type="ORF">ERS852420_01146</name>
</gene>
<reference evidence="1 2" key="1">
    <citation type="submission" date="2015-09" db="EMBL/GenBank/DDBJ databases">
        <authorList>
            <consortium name="Pathogen Informatics"/>
        </authorList>
    </citation>
    <scope>NUCLEOTIDE SEQUENCE [LARGE SCALE GENOMIC DNA]</scope>
    <source>
        <strain evidence="1 2">2789STDY5608863</strain>
    </source>
</reference>
<organism evidence="1 2">
    <name type="scientific">Roseburia faecis</name>
    <dbReference type="NCBI Taxonomy" id="301302"/>
    <lineage>
        <taxon>Bacteria</taxon>
        <taxon>Bacillati</taxon>
        <taxon>Bacillota</taxon>
        <taxon>Clostridia</taxon>
        <taxon>Lachnospirales</taxon>
        <taxon>Lachnospiraceae</taxon>
        <taxon>Roseburia</taxon>
    </lineage>
</organism>
<sequence length="182" mass="21081">MHGVKSCPEARLKAIGDRVFCETFKSLQLLGFTVLYYDFGMETDALTDFNNRMHEKNAELLDSADRYDAAVEKIDKRWNCILSRKIMEFPYRQRVKMMGGLPKGKVGLQSFNMANMQSYSAIESFLVLTFSVLMEKNKRFGKTQMDLFWANLKANSENYAKGMTDQFIVEYFQDQLNLQLNG</sequence>